<keyword evidence="1" id="KW-0732">Signal</keyword>
<evidence type="ECO:0000256" key="1">
    <source>
        <dbReference type="SAM" id="SignalP"/>
    </source>
</evidence>
<dbReference type="KEGG" id="smon:AWR27_23400"/>
<accession>A0A1P9X2X3</accession>
<evidence type="ECO:0008006" key="4">
    <source>
        <dbReference type="Google" id="ProtNLM"/>
    </source>
</evidence>
<feature type="chain" id="PRO_5013270052" description="Deacylase" evidence="1">
    <location>
        <begin position="25"/>
        <end position="401"/>
    </location>
</feature>
<sequence>MLRYLIHPLLLLCVCSLSWTLTQAQPTVPESDTLRLNRNGREKAFHYLTFYEEGGPILGNGTAEAAQLIDQSTYRAHSVMVGWQIPKSDIYSRLYRFPKFGVGVYSSNFRNLDIGFPRAYYLWFEIPFSYPRFRQRWSWAYRGGFGIANDFVPFDEDANPLNELVGSTQNCFVDIAFLARYHLNSRFLLGLSAGFKHFSNGSSRLPNYGINMFPAALSVHYLIDEQRPDFSQFEPLPRYQPHYRINVNAAVGQKQYSRETGYYTKSTLGVNVLRQFSYKYRMGVGLDFMYAGGYRERQNVTDPPLRDVLSMAVVGSWEWVIRPRIYIPVGLGFYLNRNPLNDDNNWYYERVGVRYAATEHLFVGLTIKAHKGNADYFEWGMGYTFHNDTNDIRRKRIRQVD</sequence>
<dbReference type="AlphaFoldDB" id="A0A1P9X2X3"/>
<dbReference type="STRING" id="1178516.AWR27_23400"/>
<name>A0A1P9X2X3_9BACT</name>
<protein>
    <recommendedName>
        <fullName evidence="4">Deacylase</fullName>
    </recommendedName>
</protein>
<keyword evidence="3" id="KW-1185">Reference proteome</keyword>
<gene>
    <name evidence="2" type="ORF">AWR27_23400</name>
</gene>
<dbReference type="OrthoDB" id="627554at2"/>
<organism evidence="2 3">
    <name type="scientific">Spirosoma montaniterrae</name>
    <dbReference type="NCBI Taxonomy" id="1178516"/>
    <lineage>
        <taxon>Bacteria</taxon>
        <taxon>Pseudomonadati</taxon>
        <taxon>Bacteroidota</taxon>
        <taxon>Cytophagia</taxon>
        <taxon>Cytophagales</taxon>
        <taxon>Cytophagaceae</taxon>
        <taxon>Spirosoma</taxon>
    </lineage>
</organism>
<dbReference type="EMBL" id="CP014263">
    <property type="protein sequence ID" value="AQG81982.1"/>
    <property type="molecule type" value="Genomic_DNA"/>
</dbReference>
<proteinExistence type="predicted"/>
<evidence type="ECO:0000313" key="2">
    <source>
        <dbReference type="EMBL" id="AQG81982.1"/>
    </source>
</evidence>
<dbReference type="RefSeq" id="WP_077133461.1">
    <property type="nucleotide sequence ID" value="NZ_CP014263.1"/>
</dbReference>
<reference evidence="2 3" key="1">
    <citation type="submission" date="2016-01" db="EMBL/GenBank/DDBJ databases">
        <authorList>
            <person name="Oliw E.H."/>
        </authorList>
    </citation>
    <scope>NUCLEOTIDE SEQUENCE [LARGE SCALE GENOMIC DNA]</scope>
    <source>
        <strain evidence="2 3">DY10</strain>
    </source>
</reference>
<feature type="signal peptide" evidence="1">
    <location>
        <begin position="1"/>
        <end position="24"/>
    </location>
</feature>
<dbReference type="Proteomes" id="UP000187941">
    <property type="component" value="Chromosome"/>
</dbReference>
<evidence type="ECO:0000313" key="3">
    <source>
        <dbReference type="Proteomes" id="UP000187941"/>
    </source>
</evidence>
<dbReference type="Gene3D" id="2.40.160.20">
    <property type="match status" value="1"/>
</dbReference>